<dbReference type="RefSeq" id="WP_323225071.1">
    <property type="nucleotide sequence ID" value="NZ_JAYGHT010000131.1"/>
</dbReference>
<gene>
    <name evidence="1" type="ORF">VB854_20150</name>
</gene>
<reference evidence="1 2" key="1">
    <citation type="submission" date="2023-12" db="EMBL/GenBank/DDBJ databases">
        <title>Baltic Sea Cyanobacteria.</title>
        <authorList>
            <person name="Delbaje E."/>
            <person name="Fewer D.P."/>
            <person name="Shishido T.K."/>
        </authorList>
    </citation>
    <scope>NUCLEOTIDE SEQUENCE [LARGE SCALE GENOMIC DNA]</scope>
    <source>
        <strain evidence="1 2">CCNP 1315</strain>
    </source>
</reference>
<keyword evidence="2" id="KW-1185">Reference proteome</keyword>
<dbReference type="Proteomes" id="UP001301728">
    <property type="component" value="Unassembled WGS sequence"/>
</dbReference>
<evidence type="ECO:0000313" key="1">
    <source>
        <dbReference type="EMBL" id="MEA5521256.1"/>
    </source>
</evidence>
<dbReference type="EMBL" id="JAYGHT010000131">
    <property type="protein sequence ID" value="MEA5521256.1"/>
    <property type="molecule type" value="Genomic_DNA"/>
</dbReference>
<sequence length="67" mass="7387">LSLTIDTEIVKSGQVECLAFYLGCPCTYPQIKDYGGSAIAPQPPPVKIDFSLLQKALMQKAIMQKWV</sequence>
<accession>A0ABU5U2X9</accession>
<feature type="non-terminal residue" evidence="1">
    <location>
        <position position="1"/>
    </location>
</feature>
<organism evidence="1 2">
    <name type="scientific">Limnoraphis robusta CCNP1315</name>
    <dbReference type="NCBI Taxonomy" id="3110306"/>
    <lineage>
        <taxon>Bacteria</taxon>
        <taxon>Bacillati</taxon>
        <taxon>Cyanobacteriota</taxon>
        <taxon>Cyanophyceae</taxon>
        <taxon>Oscillatoriophycideae</taxon>
        <taxon>Oscillatoriales</taxon>
        <taxon>Sirenicapillariaceae</taxon>
        <taxon>Limnoraphis</taxon>
    </lineage>
</organism>
<evidence type="ECO:0000313" key="2">
    <source>
        <dbReference type="Proteomes" id="UP001301728"/>
    </source>
</evidence>
<proteinExistence type="predicted"/>
<name>A0ABU5U2X9_9CYAN</name>
<comment type="caution">
    <text evidence="1">The sequence shown here is derived from an EMBL/GenBank/DDBJ whole genome shotgun (WGS) entry which is preliminary data.</text>
</comment>
<protein>
    <submittedName>
        <fullName evidence="1">Uncharacterized protein</fullName>
    </submittedName>
</protein>